<accession>A2Q4T1</accession>
<sequence length="61" mass="7023">MNAFSTLLKMKDSYELNLFVIFIDFKVSHARNEGRDLTREGNEIICEATKWSPELVVACEV</sequence>
<dbReference type="SUPFAM" id="SSF51649">
    <property type="entry name" value="RuBisCo, C-terminal domain"/>
    <property type="match status" value="1"/>
</dbReference>
<dbReference type="AlphaFoldDB" id="A2Q4T1"/>
<evidence type="ECO:0000313" key="1">
    <source>
        <dbReference type="EMBL" id="ABN08631.1"/>
    </source>
</evidence>
<organism evidence="1">
    <name type="scientific">Medicago truncatula</name>
    <name type="common">Barrel medic</name>
    <name type="synonym">Medicago tribuloides</name>
    <dbReference type="NCBI Taxonomy" id="3880"/>
    <lineage>
        <taxon>Eukaryota</taxon>
        <taxon>Viridiplantae</taxon>
        <taxon>Streptophyta</taxon>
        <taxon>Embryophyta</taxon>
        <taxon>Tracheophyta</taxon>
        <taxon>Spermatophyta</taxon>
        <taxon>Magnoliopsida</taxon>
        <taxon>eudicotyledons</taxon>
        <taxon>Gunneridae</taxon>
        <taxon>Pentapetalae</taxon>
        <taxon>rosids</taxon>
        <taxon>fabids</taxon>
        <taxon>Fabales</taxon>
        <taxon>Fabaceae</taxon>
        <taxon>Papilionoideae</taxon>
        <taxon>50 kb inversion clade</taxon>
        <taxon>NPAAA clade</taxon>
        <taxon>Hologalegina</taxon>
        <taxon>IRL clade</taxon>
        <taxon>Trifolieae</taxon>
        <taxon>Medicago</taxon>
    </lineage>
</organism>
<dbReference type="GO" id="GO:0000287">
    <property type="term" value="F:magnesium ion binding"/>
    <property type="evidence" value="ECO:0007669"/>
    <property type="project" value="InterPro"/>
</dbReference>
<name>A2Q4T1_MEDTR</name>
<dbReference type="InterPro" id="IPR036376">
    <property type="entry name" value="RuBisCO_lsu_C_sf"/>
</dbReference>
<reference evidence="1" key="2">
    <citation type="submission" date="2007-03" db="EMBL/GenBank/DDBJ databases">
        <authorList>
            <consortium name="The International Medicago Genome Annotation Group"/>
        </authorList>
    </citation>
    <scope>NUCLEOTIDE SEQUENCE</scope>
</reference>
<proteinExistence type="predicted"/>
<gene>
    <name evidence="1" type="ORF">MtrDRAFT_AC157890g28v2</name>
</gene>
<dbReference type="EMBL" id="AC157890">
    <property type="protein sequence ID" value="ABN08631.1"/>
    <property type="molecule type" value="Genomic_DNA"/>
</dbReference>
<protein>
    <submittedName>
        <fullName evidence="1">Uncharacterized protein</fullName>
    </submittedName>
</protein>
<reference evidence="1" key="1">
    <citation type="submission" date="2005-04" db="EMBL/GenBank/DDBJ databases">
        <authorList>
            <person name="Town C.D."/>
        </authorList>
    </citation>
    <scope>NUCLEOTIDE SEQUENCE</scope>
</reference>